<sequence length="943" mass="104694">MRLSCFLSLLFLVPAVIQAQFAHESSDLPADDTVVWGVLDNGVRYAVMPNNEPPDRVSLRLFVDAGSLMETDAQAGLAHFLEHMAFNGSENYPPGELVEYLQRLGMGFGAHTNAHTGFDETVYKLELPKNDESMLREGLQVMRDYAGGLLLLQSEIDRERGVILSEKRSRDSAHYRTIEAWFDFLFPYSLVSQRLPIGEVDVIENAPRSEFVAFYNDWYTTDRMAVVATGAVEPEAMVELIKSYFTDLPTNPVPKADPDLGTIPERGVIAKLHSEPESPATTISIMAMSQYKDRPDNRANRIEDLEAAIANRIVSRRLDILSKEENAPFSEGSAASFDFLKYVDVAEVELTTTPENWEKALSVGEQQLRKALQYGFTDAELAEAKANLLQGYQQAVREAPTRRSVGLSSSLVSSISDERVFTSPEEDLKIAEEAMGKLTTKQVLKAFRESWSANDRILFVSGNLELENADAKIAEAFAKSATVEVTPPEAQETAPFGYTDFGSAGKVAKESFAEDLGIHQVEFENGLHFNFKQTDYEAGQVVVTVRFGGGDLAMPKDLDGIAMFAGATFIQGGLEKHSFDEIQRITAGRVVGVSFSVGSESFYLAGGTNADDLELQLQLLAAYLTAPGYRPEAARLAKKEFEQMYIQLDHTAEGVYRDKVRRFLAGGSYRFGFPAQDILMSRTLDEVKAWLEEPLNKSYLEISIVGDVTYDQAKKYVASTFGALGKRAAEPKAYPEARASVKFPAGPIEKTWSYETQIPRAIAAVFWPTADFWDIDRTRTLNLLAAIFRDRLRKEVREKLGEGYSPYAVSSPSETYDDYGYLMALNFSDPEKASDVGKIIGGIGEKLAAGNISSDELERSVKPMMNQVEVLRRDNSYWLNRVLSGLSIHEEQFDYARSLPTAYAEITLETLNNYAKEYIGSGKQVTVVVLPESTEVEAPETSM</sequence>
<dbReference type="Pfam" id="PF00675">
    <property type="entry name" value="Peptidase_M16"/>
    <property type="match status" value="1"/>
</dbReference>
<keyword evidence="7" id="KW-0482">Metalloprotease</keyword>
<dbReference type="PANTHER" id="PTHR43690">
    <property type="entry name" value="NARDILYSIN"/>
    <property type="match status" value="1"/>
</dbReference>
<keyword evidence="9" id="KW-0732">Signal</keyword>
<dbReference type="KEGG" id="puo:RZN69_03300"/>
<organism evidence="12 13">
    <name type="scientific">Rubellicoccus peritrichatus</name>
    <dbReference type="NCBI Taxonomy" id="3080537"/>
    <lineage>
        <taxon>Bacteria</taxon>
        <taxon>Pseudomonadati</taxon>
        <taxon>Verrucomicrobiota</taxon>
        <taxon>Opitutia</taxon>
        <taxon>Puniceicoccales</taxon>
        <taxon>Cerasicoccaceae</taxon>
        <taxon>Rubellicoccus</taxon>
    </lineage>
</organism>
<evidence type="ECO:0000256" key="2">
    <source>
        <dbReference type="ARBA" id="ARBA00007261"/>
    </source>
</evidence>
<keyword evidence="5" id="KW-0378">Hydrolase</keyword>
<comment type="cofactor">
    <cofactor evidence="1">
        <name>Zn(2+)</name>
        <dbReference type="ChEBI" id="CHEBI:29105"/>
    </cofactor>
</comment>
<evidence type="ECO:0000256" key="4">
    <source>
        <dbReference type="ARBA" id="ARBA00022723"/>
    </source>
</evidence>
<dbReference type="Pfam" id="PF05193">
    <property type="entry name" value="Peptidase_M16_C"/>
    <property type="match status" value="2"/>
</dbReference>
<evidence type="ECO:0000256" key="7">
    <source>
        <dbReference type="ARBA" id="ARBA00023049"/>
    </source>
</evidence>
<keyword evidence="13" id="KW-1185">Reference proteome</keyword>
<evidence type="ECO:0000313" key="12">
    <source>
        <dbReference type="EMBL" id="WOO42100.1"/>
    </source>
</evidence>
<reference evidence="12 13" key="1">
    <citation type="submission" date="2023-10" db="EMBL/GenBank/DDBJ databases">
        <title>Rubellicoccus peritrichatus gen. nov., sp. nov., isolated from an algae of coral reef tank.</title>
        <authorList>
            <person name="Luo J."/>
        </authorList>
    </citation>
    <scope>NUCLEOTIDE SEQUENCE [LARGE SCALE GENOMIC DNA]</scope>
    <source>
        <strain evidence="12 13">CR14</strain>
    </source>
</reference>
<dbReference type="InterPro" id="IPR011765">
    <property type="entry name" value="Pept_M16_N"/>
</dbReference>
<feature type="domain" description="Peptidase M16 C-terminal" evidence="11">
    <location>
        <begin position="683"/>
        <end position="862"/>
    </location>
</feature>
<dbReference type="GO" id="GO:0046872">
    <property type="term" value="F:metal ion binding"/>
    <property type="evidence" value="ECO:0007669"/>
    <property type="project" value="UniProtKB-KW"/>
</dbReference>
<comment type="similarity">
    <text evidence="2 8">Belongs to the peptidase M16 family.</text>
</comment>
<evidence type="ECO:0000313" key="13">
    <source>
        <dbReference type="Proteomes" id="UP001304300"/>
    </source>
</evidence>
<dbReference type="Gene3D" id="3.30.830.10">
    <property type="entry name" value="Metalloenzyme, LuxS/M16 peptidase-like"/>
    <property type="match status" value="4"/>
</dbReference>
<feature type="domain" description="Peptidase M16 N-terminal" evidence="10">
    <location>
        <begin position="47"/>
        <end position="174"/>
    </location>
</feature>
<proteinExistence type="inferred from homology"/>
<name>A0AAQ3LDV0_9BACT</name>
<dbReference type="GO" id="GO:0004222">
    <property type="term" value="F:metalloendopeptidase activity"/>
    <property type="evidence" value="ECO:0007669"/>
    <property type="project" value="InterPro"/>
</dbReference>
<protein>
    <submittedName>
        <fullName evidence="12">Insulinase family protein</fullName>
    </submittedName>
</protein>
<dbReference type="AlphaFoldDB" id="A0AAQ3LDV0"/>
<feature type="chain" id="PRO_5043035887" evidence="9">
    <location>
        <begin position="20"/>
        <end position="943"/>
    </location>
</feature>
<keyword evidence="6" id="KW-0862">Zinc</keyword>
<dbReference type="PANTHER" id="PTHR43690:SF17">
    <property type="entry name" value="PROTEIN YHJJ"/>
    <property type="match status" value="1"/>
</dbReference>
<dbReference type="SUPFAM" id="SSF63411">
    <property type="entry name" value="LuxS/MPP-like metallohydrolase"/>
    <property type="match status" value="4"/>
</dbReference>
<gene>
    <name evidence="12" type="ORF">RZN69_03300</name>
</gene>
<keyword evidence="4" id="KW-0479">Metal-binding</keyword>
<evidence type="ECO:0000256" key="6">
    <source>
        <dbReference type="ARBA" id="ARBA00022833"/>
    </source>
</evidence>
<dbReference type="PROSITE" id="PS00143">
    <property type="entry name" value="INSULINASE"/>
    <property type="match status" value="1"/>
</dbReference>
<keyword evidence="3" id="KW-0645">Protease</keyword>
<dbReference type="Proteomes" id="UP001304300">
    <property type="component" value="Chromosome"/>
</dbReference>
<dbReference type="EMBL" id="CP136920">
    <property type="protein sequence ID" value="WOO42100.1"/>
    <property type="molecule type" value="Genomic_DNA"/>
</dbReference>
<dbReference type="GO" id="GO:0006508">
    <property type="term" value="P:proteolysis"/>
    <property type="evidence" value="ECO:0007669"/>
    <property type="project" value="UniProtKB-KW"/>
</dbReference>
<evidence type="ECO:0000256" key="5">
    <source>
        <dbReference type="ARBA" id="ARBA00022801"/>
    </source>
</evidence>
<feature type="signal peptide" evidence="9">
    <location>
        <begin position="1"/>
        <end position="19"/>
    </location>
</feature>
<dbReference type="InterPro" id="IPR050626">
    <property type="entry name" value="Peptidase_M16"/>
</dbReference>
<dbReference type="InterPro" id="IPR007863">
    <property type="entry name" value="Peptidase_M16_C"/>
</dbReference>
<evidence type="ECO:0000256" key="1">
    <source>
        <dbReference type="ARBA" id="ARBA00001947"/>
    </source>
</evidence>
<dbReference type="InterPro" id="IPR011249">
    <property type="entry name" value="Metalloenz_LuxS/M16"/>
</dbReference>
<dbReference type="InterPro" id="IPR001431">
    <property type="entry name" value="Pept_M16_Zn_BS"/>
</dbReference>
<evidence type="ECO:0000259" key="10">
    <source>
        <dbReference type="Pfam" id="PF00675"/>
    </source>
</evidence>
<evidence type="ECO:0000256" key="9">
    <source>
        <dbReference type="SAM" id="SignalP"/>
    </source>
</evidence>
<evidence type="ECO:0000259" key="11">
    <source>
        <dbReference type="Pfam" id="PF05193"/>
    </source>
</evidence>
<evidence type="ECO:0000256" key="3">
    <source>
        <dbReference type="ARBA" id="ARBA00022670"/>
    </source>
</evidence>
<accession>A0AAQ3LDV0</accession>
<dbReference type="RefSeq" id="WP_317834584.1">
    <property type="nucleotide sequence ID" value="NZ_CP136920.1"/>
</dbReference>
<feature type="domain" description="Peptidase M16 C-terminal" evidence="11">
    <location>
        <begin position="208"/>
        <end position="388"/>
    </location>
</feature>
<evidence type="ECO:0000256" key="8">
    <source>
        <dbReference type="RuleBase" id="RU004447"/>
    </source>
</evidence>